<dbReference type="EMBL" id="CP000447">
    <property type="protein sequence ID" value="ABI72310.1"/>
    <property type="molecule type" value="Genomic_DNA"/>
</dbReference>
<dbReference type="STRING" id="318167.Sfri_2465"/>
<gene>
    <name evidence="4" type="ordered locus">Sfri_2465</name>
</gene>
<dbReference type="GO" id="GO:0030246">
    <property type="term" value="F:carbohydrate binding"/>
    <property type="evidence" value="ECO:0007669"/>
    <property type="project" value="InterPro"/>
</dbReference>
<dbReference type="HOGENOM" id="CLU_016090_1_0_6"/>
<accession>Q080K5</accession>
<protein>
    <submittedName>
        <fullName evidence="4">Uncharacterized protein</fullName>
    </submittedName>
</protein>
<dbReference type="GeneID" id="41837830"/>
<feature type="domain" description="DUF5916" evidence="3">
    <location>
        <begin position="286"/>
        <end position="369"/>
    </location>
</feature>
<dbReference type="GO" id="GO:0004553">
    <property type="term" value="F:hydrolase activity, hydrolyzing O-glycosyl compounds"/>
    <property type="evidence" value="ECO:0007669"/>
    <property type="project" value="InterPro"/>
</dbReference>
<dbReference type="eggNOG" id="COG2091">
    <property type="taxonomic scope" value="Bacteria"/>
</dbReference>
<dbReference type="Proteomes" id="UP000000684">
    <property type="component" value="Chromosome"/>
</dbReference>
<dbReference type="RefSeq" id="WP_011637919.1">
    <property type="nucleotide sequence ID" value="NC_008345.1"/>
</dbReference>
<evidence type="ECO:0000259" key="2">
    <source>
        <dbReference type="Pfam" id="PF06452"/>
    </source>
</evidence>
<dbReference type="SUPFAM" id="SSF49344">
    <property type="entry name" value="CBD9-like"/>
    <property type="match status" value="1"/>
</dbReference>
<sequence precursor="true">MKVINNLIPTNSFAPINRLTQTCERTCGAILILALLSSVLSFAAFAGSSQQFHLDIPTINEDIEMDGDFNESAWQHATEVMLRYETSPGENTAAPVITTAKVYASNTSLYFAFTAHDPNPDNIRANLRDRDKSWGDDMVGIKLDTFNNARLAYQFFINPYGAQSDSIENELTGQESDAWDGIWYSKGKLTKNGFQVEVQLPLRLFNFDDSNPIQTWGIELIRFYPRNETHRLSTHKINRNVSCQLCQLGIASGLAGATQGKDLQLTPSIVANQSQQRDVAQAQPWSDESNVDVGLDLRWGITPTTLLNATINPDFSQVEADAGQLDVNNTFALFFPEKRAFFLDNKDYFDTQLDLLHTRNISSPDYGVKLTSKTDNHTVAILAANDTQTQFLVPGNLSSDVAILDQQSHNMAARYRFDPSREFSIGGLVTLKQADDYHNYVASVDIKYQPTKQDTFTAQFAHSQTAYPDDLFTKFCNTDDCLQQSEQCEFGDCNINERVLRTHKDDNFNDSMYAISYQHERRNWYASTHYESTGDDFRADLGFIDKIDVAKFVAGGGYIWYPDNHFFSKINLGGDWDITHNQNNERLEQEAEMYIEFDGGLQSFIATGIVQRQRVGRRHNPSIIDIEGNTSEFNETLGWFYTNFTPIGSLKLELDVNYGDDIDFANDRPATITMLNPGIEWKLTESLVLDISHRYQTLDVDDGRLFTANLSDMRLNWQLTLNSFIRLSSVYTRIARDPDLYRYQRPNTLYQDIGNELLYGYKLNPQSVFYLGYSDAFIANDDIDSLTQDEKTYFMKLSYAWLL</sequence>
<keyword evidence="5" id="KW-1185">Reference proteome</keyword>
<dbReference type="Pfam" id="PF19313">
    <property type="entry name" value="DUF5916"/>
    <property type="match status" value="1"/>
</dbReference>
<keyword evidence="1" id="KW-1133">Transmembrane helix</keyword>
<dbReference type="InterPro" id="IPR010502">
    <property type="entry name" value="Carb-bd_dom_fam9"/>
</dbReference>
<evidence type="ECO:0000256" key="1">
    <source>
        <dbReference type="SAM" id="Phobius"/>
    </source>
</evidence>
<dbReference type="AlphaFoldDB" id="Q080K5"/>
<dbReference type="KEGG" id="sfr:Sfri_2465"/>
<reference evidence="4 5" key="1">
    <citation type="submission" date="2006-08" db="EMBL/GenBank/DDBJ databases">
        <title>Complete sequence of Shewanella frigidimarina NCIMB 400.</title>
        <authorList>
            <consortium name="US DOE Joint Genome Institute"/>
            <person name="Copeland A."/>
            <person name="Lucas S."/>
            <person name="Lapidus A."/>
            <person name="Barry K."/>
            <person name="Detter J.C."/>
            <person name="Glavina del Rio T."/>
            <person name="Hammon N."/>
            <person name="Israni S."/>
            <person name="Dalin E."/>
            <person name="Tice H."/>
            <person name="Pitluck S."/>
            <person name="Fredrickson J.K."/>
            <person name="Kolker E."/>
            <person name="McCuel L.A."/>
            <person name="DiChristina T."/>
            <person name="Nealson K.H."/>
            <person name="Newman D."/>
            <person name="Tiedje J.M."/>
            <person name="Zhou J."/>
            <person name="Romine M.F."/>
            <person name="Culley D.E."/>
            <person name="Serres M."/>
            <person name="Chertkov O."/>
            <person name="Brettin T."/>
            <person name="Bruce D."/>
            <person name="Han C."/>
            <person name="Tapia R."/>
            <person name="Gilna P."/>
            <person name="Schmutz J."/>
            <person name="Larimer F."/>
            <person name="Land M."/>
            <person name="Hauser L."/>
            <person name="Kyrpides N."/>
            <person name="Mikhailova N."/>
            <person name="Richardson P."/>
        </authorList>
    </citation>
    <scope>NUCLEOTIDE SEQUENCE [LARGE SCALE GENOMIC DNA]</scope>
    <source>
        <strain evidence="4 5">NCIMB 400</strain>
    </source>
</reference>
<dbReference type="InterPro" id="IPR045670">
    <property type="entry name" value="DUF5916"/>
</dbReference>
<dbReference type="GO" id="GO:0016052">
    <property type="term" value="P:carbohydrate catabolic process"/>
    <property type="evidence" value="ECO:0007669"/>
    <property type="project" value="InterPro"/>
</dbReference>
<keyword evidence="1" id="KW-0812">Transmembrane</keyword>
<name>Q080K5_SHEFN</name>
<organism evidence="4 5">
    <name type="scientific">Shewanella frigidimarina (strain NCIMB 400)</name>
    <dbReference type="NCBI Taxonomy" id="318167"/>
    <lineage>
        <taxon>Bacteria</taxon>
        <taxon>Pseudomonadati</taxon>
        <taxon>Pseudomonadota</taxon>
        <taxon>Gammaproteobacteria</taxon>
        <taxon>Alteromonadales</taxon>
        <taxon>Shewanellaceae</taxon>
        <taxon>Shewanella</taxon>
    </lineage>
</organism>
<dbReference type="CDD" id="cd09618">
    <property type="entry name" value="CBM9_like_2"/>
    <property type="match status" value="1"/>
</dbReference>
<evidence type="ECO:0000313" key="5">
    <source>
        <dbReference type="Proteomes" id="UP000000684"/>
    </source>
</evidence>
<keyword evidence="1" id="KW-0472">Membrane</keyword>
<feature type="domain" description="Carbohydrate-binding" evidence="2">
    <location>
        <begin position="66"/>
        <end position="221"/>
    </location>
</feature>
<dbReference type="Pfam" id="PF06452">
    <property type="entry name" value="CBM9_1"/>
    <property type="match status" value="1"/>
</dbReference>
<dbReference type="Gene3D" id="2.60.40.1190">
    <property type="match status" value="1"/>
</dbReference>
<evidence type="ECO:0000259" key="3">
    <source>
        <dbReference type="Pfam" id="PF19313"/>
    </source>
</evidence>
<feature type="transmembrane region" description="Helical" evidence="1">
    <location>
        <begin position="27"/>
        <end position="47"/>
    </location>
</feature>
<proteinExistence type="predicted"/>
<evidence type="ECO:0000313" key="4">
    <source>
        <dbReference type="EMBL" id="ABI72310.1"/>
    </source>
</evidence>